<name>A0A0A8XX96_ARUDO</name>
<protein>
    <submittedName>
        <fullName evidence="1">Uncharacterized protein</fullName>
    </submittedName>
</protein>
<reference evidence="1" key="2">
    <citation type="journal article" date="2015" name="Data Brief">
        <title>Shoot transcriptome of the giant reed, Arundo donax.</title>
        <authorList>
            <person name="Barrero R.A."/>
            <person name="Guerrero F.D."/>
            <person name="Moolhuijzen P."/>
            <person name="Goolsby J.A."/>
            <person name="Tidwell J."/>
            <person name="Bellgard S.E."/>
            <person name="Bellgard M.I."/>
        </authorList>
    </citation>
    <scope>NUCLEOTIDE SEQUENCE</scope>
    <source>
        <tissue evidence="1">Shoot tissue taken approximately 20 cm above the soil surface</tissue>
    </source>
</reference>
<reference evidence="1" key="1">
    <citation type="submission" date="2014-09" db="EMBL/GenBank/DDBJ databases">
        <authorList>
            <person name="Magalhaes I.L.F."/>
            <person name="Oliveira U."/>
            <person name="Santos F.R."/>
            <person name="Vidigal T.H.D.A."/>
            <person name="Brescovit A.D."/>
            <person name="Santos A.J."/>
        </authorList>
    </citation>
    <scope>NUCLEOTIDE SEQUENCE</scope>
    <source>
        <tissue evidence="1">Shoot tissue taken approximately 20 cm above the soil surface</tissue>
    </source>
</reference>
<proteinExistence type="predicted"/>
<sequence>MKLSRELNTCASMSSIAMAATPVALLSFICPKSCALNTGDRAASTQRCAENVSPPATWKATSAPSLLVSSLPRCW</sequence>
<dbReference type="EMBL" id="GBRH01281558">
    <property type="protein sequence ID" value="JAD16337.1"/>
    <property type="molecule type" value="Transcribed_RNA"/>
</dbReference>
<accession>A0A0A8XX96</accession>
<dbReference type="AlphaFoldDB" id="A0A0A8XX96"/>
<organism evidence="1">
    <name type="scientific">Arundo donax</name>
    <name type="common">Giant reed</name>
    <name type="synonym">Donax arundinaceus</name>
    <dbReference type="NCBI Taxonomy" id="35708"/>
    <lineage>
        <taxon>Eukaryota</taxon>
        <taxon>Viridiplantae</taxon>
        <taxon>Streptophyta</taxon>
        <taxon>Embryophyta</taxon>
        <taxon>Tracheophyta</taxon>
        <taxon>Spermatophyta</taxon>
        <taxon>Magnoliopsida</taxon>
        <taxon>Liliopsida</taxon>
        <taxon>Poales</taxon>
        <taxon>Poaceae</taxon>
        <taxon>PACMAD clade</taxon>
        <taxon>Arundinoideae</taxon>
        <taxon>Arundineae</taxon>
        <taxon>Arundo</taxon>
    </lineage>
</organism>
<evidence type="ECO:0000313" key="1">
    <source>
        <dbReference type="EMBL" id="JAD16337.1"/>
    </source>
</evidence>